<evidence type="ECO:0000313" key="1">
    <source>
        <dbReference type="EMBL" id="NZA02820.1"/>
    </source>
</evidence>
<evidence type="ECO:0000313" key="2">
    <source>
        <dbReference type="Proteomes" id="UP000589716"/>
    </source>
</evidence>
<dbReference type="Proteomes" id="UP000589716">
    <property type="component" value="Unassembled WGS sequence"/>
</dbReference>
<gene>
    <name evidence="1" type="ORF">H0I39_15685</name>
</gene>
<dbReference type="RefSeq" id="WP_180551110.1">
    <property type="nucleotide sequence ID" value="NZ_JACCKX010000001.1"/>
</dbReference>
<dbReference type="EMBL" id="JACCKX010000001">
    <property type="protein sequence ID" value="NZA02820.1"/>
    <property type="molecule type" value="Genomic_DNA"/>
</dbReference>
<organism evidence="1 2">
    <name type="scientific">Ottowia beijingensis</name>
    <dbReference type="NCBI Taxonomy" id="1207057"/>
    <lineage>
        <taxon>Bacteria</taxon>
        <taxon>Pseudomonadati</taxon>
        <taxon>Pseudomonadota</taxon>
        <taxon>Betaproteobacteria</taxon>
        <taxon>Burkholderiales</taxon>
        <taxon>Comamonadaceae</taxon>
        <taxon>Ottowia</taxon>
    </lineage>
</organism>
<comment type="caution">
    <text evidence="1">The sequence shown here is derived from an EMBL/GenBank/DDBJ whole genome shotgun (WGS) entry which is preliminary data.</text>
</comment>
<sequence>MPDEIQLQWPRVPSPYYSVSQNGQTFGILRQGGGKTFVRFQDQTVELPAIPEAETSNAHPAQDWEHVHINPDGKYIINIIKGELVIRNLPTGETIWRGVLEGIERPSYGIAYSFDSAAKQFLLVLGHRLFKFKIDNNGMAKSRVTRRSLSSLKGTANGATSFIRQRFPRMADFCSSATWMEKFSPYV</sequence>
<protein>
    <submittedName>
        <fullName evidence="1">Uncharacterized protein</fullName>
    </submittedName>
</protein>
<proteinExistence type="predicted"/>
<accession>A0A853IY12</accession>
<name>A0A853IY12_9BURK</name>
<reference evidence="1 2" key="1">
    <citation type="submission" date="2020-07" db="EMBL/GenBank/DDBJ databases">
        <authorList>
            <person name="Maaloum M."/>
        </authorList>
    </citation>
    <scope>NUCLEOTIDE SEQUENCE [LARGE SCALE GENOMIC DNA]</scope>
    <source>
        <strain evidence="1 2">GCS-AN-3</strain>
    </source>
</reference>
<dbReference type="AlphaFoldDB" id="A0A853IY12"/>
<keyword evidence="2" id="KW-1185">Reference proteome</keyword>